<evidence type="ECO:0000259" key="6">
    <source>
        <dbReference type="Pfam" id="PF00881"/>
    </source>
</evidence>
<dbReference type="EMBL" id="SNRY01000427">
    <property type="protein sequence ID" value="KAA6340865.1"/>
    <property type="molecule type" value="Genomic_DNA"/>
</dbReference>
<comment type="similarity">
    <text evidence="2">Belongs to the nitroreductase family.</text>
</comment>
<proteinExistence type="inferred from homology"/>
<feature type="domain" description="Nitroreductase" evidence="6">
    <location>
        <begin position="9"/>
        <end position="69"/>
    </location>
</feature>
<reference evidence="7" key="1">
    <citation type="submission" date="2019-03" db="EMBL/GenBank/DDBJ databases">
        <title>Single cell metagenomics reveals metabolic interactions within the superorganism composed of flagellate Streblomastix strix and complex community of Bacteroidetes bacteria on its surface.</title>
        <authorList>
            <person name="Treitli S.C."/>
            <person name="Kolisko M."/>
            <person name="Husnik F."/>
            <person name="Keeling P."/>
            <person name="Hampl V."/>
        </authorList>
    </citation>
    <scope>NUCLEOTIDE SEQUENCE</scope>
    <source>
        <strain evidence="7">STM</strain>
    </source>
</reference>
<name>A0A5J4S5X2_9ZZZZ</name>
<keyword evidence="5 7" id="KW-0560">Oxidoreductase</keyword>
<dbReference type="InterPro" id="IPR029479">
    <property type="entry name" value="Nitroreductase"/>
</dbReference>
<dbReference type="EC" id="1.5.1.39" evidence="7"/>
<evidence type="ECO:0000313" key="7">
    <source>
        <dbReference type="EMBL" id="KAA6340865.1"/>
    </source>
</evidence>
<dbReference type="AlphaFoldDB" id="A0A5J4S5X2"/>
<dbReference type="CDD" id="cd02151">
    <property type="entry name" value="nitroreductase"/>
    <property type="match status" value="1"/>
</dbReference>
<keyword evidence="3" id="KW-0285">Flavoprotein</keyword>
<evidence type="ECO:0000256" key="4">
    <source>
        <dbReference type="ARBA" id="ARBA00022643"/>
    </source>
</evidence>
<evidence type="ECO:0000256" key="2">
    <source>
        <dbReference type="ARBA" id="ARBA00007118"/>
    </source>
</evidence>
<keyword evidence="4" id="KW-0288">FMN</keyword>
<dbReference type="PANTHER" id="PTHR43673">
    <property type="entry name" value="NAD(P)H NITROREDUCTASE YDGI-RELATED"/>
    <property type="match status" value="1"/>
</dbReference>
<evidence type="ECO:0000256" key="3">
    <source>
        <dbReference type="ARBA" id="ARBA00022630"/>
    </source>
</evidence>
<dbReference type="PANTHER" id="PTHR43673:SF2">
    <property type="entry name" value="NITROREDUCTASE"/>
    <property type="match status" value="1"/>
</dbReference>
<sequence length="178" mass="19897">MNNFGDLMTKRRSMRKFTDEKLSQDQVVTLLKAALMSPASKRANSWQFVAIEDKEILKKLSECRAQNAAFIADAALAVVVLADPSLTDVWIEDASIASIVIQLQAEDLGLGSCWAQVRNRQTVSGQPSGEFVCDLLNIPLPLQVLSIIAIGHKAMERKPFEEEQLQWEKVHLNKYGEK</sequence>
<organism evidence="7">
    <name type="scientific">termite gut metagenome</name>
    <dbReference type="NCBI Taxonomy" id="433724"/>
    <lineage>
        <taxon>unclassified sequences</taxon>
        <taxon>metagenomes</taxon>
        <taxon>organismal metagenomes</taxon>
    </lineage>
</organism>
<dbReference type="Pfam" id="PF00881">
    <property type="entry name" value="Nitroreductase"/>
    <property type="match status" value="1"/>
</dbReference>
<dbReference type="GO" id="GO:0008752">
    <property type="term" value="F:FMN reductase [NAD(P)H] activity"/>
    <property type="evidence" value="ECO:0007669"/>
    <property type="project" value="UniProtKB-EC"/>
</dbReference>
<dbReference type="InterPro" id="IPR000415">
    <property type="entry name" value="Nitroreductase-like"/>
</dbReference>
<comment type="caution">
    <text evidence="7">The sequence shown here is derived from an EMBL/GenBank/DDBJ whole genome shotgun (WGS) entry which is preliminary data.</text>
</comment>
<protein>
    <submittedName>
        <fullName evidence="7">FMN reductase [NAD(P)H]</fullName>
        <ecNumber evidence="7">1.5.1.39</ecNumber>
    </submittedName>
</protein>
<evidence type="ECO:0000256" key="5">
    <source>
        <dbReference type="ARBA" id="ARBA00023002"/>
    </source>
</evidence>
<evidence type="ECO:0000256" key="1">
    <source>
        <dbReference type="ARBA" id="ARBA00001917"/>
    </source>
</evidence>
<accession>A0A5J4S5X2</accession>
<dbReference type="SUPFAM" id="SSF55469">
    <property type="entry name" value="FMN-dependent nitroreductase-like"/>
    <property type="match status" value="1"/>
</dbReference>
<gene>
    <name evidence="7" type="ORF">EZS27_011293</name>
</gene>
<comment type="cofactor">
    <cofactor evidence="1">
        <name>FMN</name>
        <dbReference type="ChEBI" id="CHEBI:58210"/>
    </cofactor>
</comment>
<dbReference type="Gene3D" id="3.40.109.10">
    <property type="entry name" value="NADH Oxidase"/>
    <property type="match status" value="1"/>
</dbReference>